<organism evidence="1 2">
    <name type="scientific">Pseudoxanthomonas winnipegensis</name>
    <dbReference type="NCBI Taxonomy" id="2480810"/>
    <lineage>
        <taxon>Bacteria</taxon>
        <taxon>Pseudomonadati</taxon>
        <taxon>Pseudomonadota</taxon>
        <taxon>Gammaproteobacteria</taxon>
        <taxon>Lysobacterales</taxon>
        <taxon>Lysobacteraceae</taxon>
        <taxon>Pseudoxanthomonas</taxon>
    </lineage>
</organism>
<dbReference type="AlphaFoldDB" id="A0A4Q8M6J9"/>
<dbReference type="GO" id="GO:0003677">
    <property type="term" value="F:DNA binding"/>
    <property type="evidence" value="ECO:0007669"/>
    <property type="project" value="InterPro"/>
</dbReference>
<evidence type="ECO:0000313" key="1">
    <source>
        <dbReference type="EMBL" id="TAA45685.1"/>
    </source>
</evidence>
<dbReference type="NCBIfam" id="TIGR01764">
    <property type="entry name" value="excise"/>
    <property type="match status" value="1"/>
</dbReference>
<accession>A0A4Q8M6J9</accession>
<reference evidence="1 2" key="1">
    <citation type="submission" date="2019-02" db="EMBL/GenBank/DDBJ databases">
        <title>WGS of Pseudoxanthomonas species novum from clinical isolates.</title>
        <authorList>
            <person name="Bernier A.-M."/>
            <person name="Bernard K."/>
            <person name="Vachon A."/>
        </authorList>
    </citation>
    <scope>NUCLEOTIDE SEQUENCE [LARGE SCALE GENOMIC DNA]</scope>
    <source>
        <strain evidence="1 2">NML130969</strain>
    </source>
</reference>
<protein>
    <recommendedName>
        <fullName evidence="3">Helix-turn-helix domain-containing protein</fullName>
    </recommendedName>
</protein>
<comment type="caution">
    <text evidence="1">The sequence shown here is derived from an EMBL/GenBank/DDBJ whole genome shotgun (WGS) entry which is preliminary data.</text>
</comment>
<name>A0A4Q8M6J9_9GAMM</name>
<gene>
    <name evidence="1" type="ORF">EA655_05740</name>
</gene>
<evidence type="ECO:0000313" key="2">
    <source>
        <dbReference type="Proteomes" id="UP000294164"/>
    </source>
</evidence>
<proteinExistence type="predicted"/>
<dbReference type="Proteomes" id="UP000294164">
    <property type="component" value="Unassembled WGS sequence"/>
</dbReference>
<sequence>MPMTWQQFVVAECGGLPRAYAAAIVQQPIAALARYSGAVPAGAAGHVQRFAKLFARWRGRPPGPGDWPAPVRSGGGYHWLPPEDELLISLVGTTDKPSIAQALTTRLQAVTADGSARRTELDVQQRMNRLGLASTDVVGGIRVPEAGAEIGSIEIVRDAIERGSLKHFRLGRNIVIAHAEWARWKATRTIAPSGYVRLATLREALGIRSYSKLPEFAAAGYIPTAVRANPSKPGEHSSKNGTWYIDPAVARQLVADRHAGRPMPWHGKPLRDNLNATWKLWQQRKHPADCPTCRSIWGAAGAPASFDDYARRYPPLAHGAKRHLTMRLHPGLLIAEVAQRAGCSLGTVTAAIKAGALRATRTGRSVRITRTDAARWIARRLPSGQGRASWISAETALQWYGFKADSLDGFVAVGRLKARGTGASRLYMRQQIAELRDTIGYTETQAATKLRISVAHLRTLLAGAHWRQEGLIPKDTVAAVRKRLDSSSGLTVTQAAMELCETERWVRDRIKDGTVRVTTAPWNAKRLYLTEPMMDRLRAAQRRSAPPAALSDTWITLAAAARLAGVSTATVNNWRLSGDLRVRHEPAGHRFARVSVMARARRYWPTCRFHRATPPEWLQAEQAAKAGT</sequence>
<dbReference type="InterPro" id="IPR010093">
    <property type="entry name" value="SinI_DNA-bd"/>
</dbReference>
<dbReference type="EMBL" id="SHMG01000002">
    <property type="protein sequence ID" value="TAA45685.1"/>
    <property type="molecule type" value="Genomic_DNA"/>
</dbReference>
<evidence type="ECO:0008006" key="3">
    <source>
        <dbReference type="Google" id="ProtNLM"/>
    </source>
</evidence>